<dbReference type="GO" id="GO:0016811">
    <property type="term" value="F:hydrolase activity, acting on carbon-nitrogen (but not peptide) bonds, in linear amides"/>
    <property type="evidence" value="ECO:0007669"/>
    <property type="project" value="TreeGrafter"/>
</dbReference>
<keyword evidence="7" id="KW-0732">Signal</keyword>
<comment type="similarity">
    <text evidence="5">Belongs to the creatininase superfamily.</text>
</comment>
<proteinExistence type="inferred from homology"/>
<evidence type="ECO:0000256" key="2">
    <source>
        <dbReference type="ARBA" id="ARBA00022723"/>
    </source>
</evidence>
<feature type="chain" id="PRO_5026847428" evidence="7">
    <location>
        <begin position="25"/>
        <end position="281"/>
    </location>
</feature>
<dbReference type="GO" id="GO:0046872">
    <property type="term" value="F:metal ion binding"/>
    <property type="evidence" value="ECO:0007669"/>
    <property type="project" value="UniProtKB-KW"/>
</dbReference>
<evidence type="ECO:0000256" key="1">
    <source>
        <dbReference type="ARBA" id="ARBA00001947"/>
    </source>
</evidence>
<protein>
    <submittedName>
        <fullName evidence="8">Creatininase family protein</fullName>
    </submittedName>
</protein>
<comment type="cofactor">
    <cofactor evidence="1">
        <name>Zn(2+)</name>
        <dbReference type="ChEBI" id="CHEBI:29105"/>
    </cofactor>
</comment>
<dbReference type="PANTHER" id="PTHR35005:SF1">
    <property type="entry name" value="2-AMINO-5-FORMYLAMINO-6-RIBOSYLAMINOPYRIMIDIN-4(3H)-ONE 5'-MONOPHOSPHATE DEFORMYLASE"/>
    <property type="match status" value="1"/>
</dbReference>
<dbReference type="Proteomes" id="UP000500938">
    <property type="component" value="Chromosome"/>
</dbReference>
<keyword evidence="9" id="KW-1185">Reference proteome</keyword>
<evidence type="ECO:0000256" key="4">
    <source>
        <dbReference type="ARBA" id="ARBA00022833"/>
    </source>
</evidence>
<dbReference type="KEGG" id="ggr:HKW67_07940"/>
<dbReference type="Gene3D" id="3.40.50.10310">
    <property type="entry name" value="Creatininase"/>
    <property type="match status" value="1"/>
</dbReference>
<keyword evidence="3" id="KW-0378">Hydrolase</keyword>
<dbReference type="InterPro" id="IPR024087">
    <property type="entry name" value="Creatininase-like_sf"/>
</dbReference>
<evidence type="ECO:0000256" key="6">
    <source>
        <dbReference type="SAM" id="MobiDB-lite"/>
    </source>
</evidence>
<dbReference type="RefSeq" id="WP_171224871.1">
    <property type="nucleotide sequence ID" value="NZ_CP053085.1"/>
</dbReference>
<reference evidence="8 9" key="1">
    <citation type="submission" date="2020-05" db="EMBL/GenBank/DDBJ databases">
        <title>Complete genome sequence of Gemmatimonas greenlandica TET16.</title>
        <authorList>
            <person name="Zeng Y."/>
        </authorList>
    </citation>
    <scope>NUCLEOTIDE SEQUENCE [LARGE SCALE GENOMIC DNA]</scope>
    <source>
        <strain evidence="8 9">TET16</strain>
    </source>
</reference>
<feature type="signal peptide" evidence="7">
    <location>
        <begin position="1"/>
        <end position="24"/>
    </location>
</feature>
<organism evidence="8 9">
    <name type="scientific">Gemmatimonas groenlandica</name>
    <dbReference type="NCBI Taxonomy" id="2732249"/>
    <lineage>
        <taxon>Bacteria</taxon>
        <taxon>Pseudomonadati</taxon>
        <taxon>Gemmatimonadota</taxon>
        <taxon>Gemmatimonadia</taxon>
        <taxon>Gemmatimonadales</taxon>
        <taxon>Gemmatimonadaceae</taxon>
        <taxon>Gemmatimonas</taxon>
    </lineage>
</organism>
<accession>A0A6M4IT67</accession>
<keyword evidence="2" id="KW-0479">Metal-binding</keyword>
<name>A0A6M4IT67_9BACT</name>
<sequence>MTSRLTLAALFAAALITPAAAAQAQPKKPLVEFEMMTWPEVKDALAAGKTTALFYTGGTEQRGPQNVNGGHNLMGRVVVRTIAEKLGDAIAMPVLPYTPNNASATLPGTIGLTPELLKGILERISEQSIATGFKTVVLMGDHGGGQPNVYAEVAKSLSEKYAAQGIKVLYCDAVYSTANADFDAYLKANGFPSSSHAGIPDTSTMLYLGDGTWVRLDQLPNAVGDPVPTGPRGAAPDPNAPPRKNNGITGDARKASKELGKKLFEMKVDYAVKQIRGMTGR</sequence>
<dbReference type="InterPro" id="IPR003785">
    <property type="entry name" value="Creatininase/forma_Hydrolase"/>
</dbReference>
<dbReference type="SUPFAM" id="SSF102215">
    <property type="entry name" value="Creatininase"/>
    <property type="match status" value="1"/>
</dbReference>
<evidence type="ECO:0000256" key="3">
    <source>
        <dbReference type="ARBA" id="ARBA00022801"/>
    </source>
</evidence>
<evidence type="ECO:0000313" key="8">
    <source>
        <dbReference type="EMBL" id="QJR35441.1"/>
    </source>
</evidence>
<dbReference type="Pfam" id="PF02633">
    <property type="entry name" value="Creatininase"/>
    <property type="match status" value="1"/>
</dbReference>
<feature type="region of interest" description="Disordered" evidence="6">
    <location>
        <begin position="219"/>
        <end position="254"/>
    </location>
</feature>
<dbReference type="EMBL" id="CP053085">
    <property type="protein sequence ID" value="QJR35441.1"/>
    <property type="molecule type" value="Genomic_DNA"/>
</dbReference>
<evidence type="ECO:0000256" key="5">
    <source>
        <dbReference type="ARBA" id="ARBA00024029"/>
    </source>
</evidence>
<gene>
    <name evidence="8" type="ORF">HKW67_07940</name>
</gene>
<keyword evidence="4" id="KW-0862">Zinc</keyword>
<dbReference type="GO" id="GO:0009231">
    <property type="term" value="P:riboflavin biosynthetic process"/>
    <property type="evidence" value="ECO:0007669"/>
    <property type="project" value="TreeGrafter"/>
</dbReference>
<evidence type="ECO:0000313" key="9">
    <source>
        <dbReference type="Proteomes" id="UP000500938"/>
    </source>
</evidence>
<dbReference type="PANTHER" id="PTHR35005">
    <property type="entry name" value="3-DEHYDRO-SCYLLO-INOSOSE HYDROLASE"/>
    <property type="match status" value="1"/>
</dbReference>
<evidence type="ECO:0000256" key="7">
    <source>
        <dbReference type="SAM" id="SignalP"/>
    </source>
</evidence>
<dbReference type="AlphaFoldDB" id="A0A6M4IT67"/>